<protein>
    <recommendedName>
        <fullName evidence="5">Glutathione peroxidase</fullName>
    </recommendedName>
</protein>
<reference evidence="8 9" key="1">
    <citation type="submission" date="2020-08" db="EMBL/GenBank/DDBJ databases">
        <title>Genomic Encyclopedia of Type Strains, Phase IV (KMG-IV): sequencing the most valuable type-strain genomes for metagenomic binning, comparative biology and taxonomic classification.</title>
        <authorList>
            <person name="Goeker M."/>
        </authorList>
    </citation>
    <scope>NUCLEOTIDE SEQUENCE [LARGE SCALE GENOMIC DNA]</scope>
    <source>
        <strain evidence="8 9">DSM 26723</strain>
    </source>
</reference>
<dbReference type="Gene3D" id="3.40.30.10">
    <property type="entry name" value="Glutaredoxin"/>
    <property type="match status" value="1"/>
</dbReference>
<keyword evidence="2 5" id="KW-0575">Peroxidase</keyword>
<gene>
    <name evidence="8" type="ORF">HNQ60_004199</name>
</gene>
<dbReference type="GO" id="GO:0034599">
    <property type="term" value="P:cellular response to oxidative stress"/>
    <property type="evidence" value="ECO:0007669"/>
    <property type="project" value="TreeGrafter"/>
</dbReference>
<dbReference type="PROSITE" id="PS00460">
    <property type="entry name" value="GLUTATHIONE_PEROXID_1"/>
    <property type="match status" value="1"/>
</dbReference>
<dbReference type="PANTHER" id="PTHR11592:SF44">
    <property type="entry name" value="GLUTATHIONE PEROXIDASE"/>
    <property type="match status" value="1"/>
</dbReference>
<dbReference type="InterPro" id="IPR013766">
    <property type="entry name" value="Thioredoxin_domain"/>
</dbReference>
<dbReference type="PROSITE" id="PS51355">
    <property type="entry name" value="GLUTATHIONE_PEROXID_3"/>
    <property type="match status" value="1"/>
</dbReference>
<evidence type="ECO:0000259" key="7">
    <source>
        <dbReference type="PROSITE" id="PS51352"/>
    </source>
</evidence>
<dbReference type="Pfam" id="PF00255">
    <property type="entry name" value="GSHPx"/>
    <property type="match status" value="1"/>
</dbReference>
<evidence type="ECO:0000256" key="3">
    <source>
        <dbReference type="ARBA" id="ARBA00023002"/>
    </source>
</evidence>
<dbReference type="EMBL" id="JACHHZ010000005">
    <property type="protein sequence ID" value="MBB6095309.1"/>
    <property type="molecule type" value="Genomic_DNA"/>
</dbReference>
<organism evidence="8 9">
    <name type="scientific">Povalibacter uvarum</name>
    <dbReference type="NCBI Taxonomy" id="732238"/>
    <lineage>
        <taxon>Bacteria</taxon>
        <taxon>Pseudomonadati</taxon>
        <taxon>Pseudomonadota</taxon>
        <taxon>Gammaproteobacteria</taxon>
        <taxon>Steroidobacterales</taxon>
        <taxon>Steroidobacteraceae</taxon>
        <taxon>Povalibacter</taxon>
    </lineage>
</organism>
<name>A0A841HSM7_9GAMM</name>
<dbReference type="SUPFAM" id="SSF52833">
    <property type="entry name" value="Thioredoxin-like"/>
    <property type="match status" value="1"/>
</dbReference>
<dbReference type="PROSITE" id="PS51352">
    <property type="entry name" value="THIOREDOXIN_2"/>
    <property type="match status" value="1"/>
</dbReference>
<dbReference type="AlphaFoldDB" id="A0A841HSM7"/>
<evidence type="ECO:0000256" key="5">
    <source>
        <dbReference type="RuleBase" id="RU000499"/>
    </source>
</evidence>
<dbReference type="CDD" id="cd00340">
    <property type="entry name" value="GSH_Peroxidase"/>
    <property type="match status" value="1"/>
</dbReference>
<keyword evidence="6" id="KW-0732">Signal</keyword>
<dbReference type="GO" id="GO:0004601">
    <property type="term" value="F:peroxidase activity"/>
    <property type="evidence" value="ECO:0007669"/>
    <property type="project" value="UniProtKB-KW"/>
</dbReference>
<evidence type="ECO:0000256" key="4">
    <source>
        <dbReference type="PIRSR" id="PIRSR000303-1"/>
    </source>
</evidence>
<evidence type="ECO:0000256" key="2">
    <source>
        <dbReference type="ARBA" id="ARBA00022559"/>
    </source>
</evidence>
<evidence type="ECO:0000256" key="1">
    <source>
        <dbReference type="ARBA" id="ARBA00006926"/>
    </source>
</evidence>
<dbReference type="PANTHER" id="PTHR11592">
    <property type="entry name" value="GLUTATHIONE PEROXIDASE"/>
    <property type="match status" value="1"/>
</dbReference>
<dbReference type="InterPro" id="IPR000889">
    <property type="entry name" value="Glutathione_peroxidase"/>
</dbReference>
<feature type="active site" evidence="4">
    <location>
        <position position="58"/>
    </location>
</feature>
<comment type="similarity">
    <text evidence="1 5">Belongs to the glutathione peroxidase family.</text>
</comment>
<dbReference type="RefSeq" id="WP_184334696.1">
    <property type="nucleotide sequence ID" value="NZ_JACHHZ010000005.1"/>
</dbReference>
<feature type="chain" id="PRO_5032670283" description="Glutathione peroxidase" evidence="6">
    <location>
        <begin position="19"/>
        <end position="181"/>
    </location>
</feature>
<evidence type="ECO:0000313" key="8">
    <source>
        <dbReference type="EMBL" id="MBB6095309.1"/>
    </source>
</evidence>
<feature type="signal peptide" evidence="6">
    <location>
        <begin position="1"/>
        <end position="18"/>
    </location>
</feature>
<proteinExistence type="inferred from homology"/>
<evidence type="ECO:0000313" key="9">
    <source>
        <dbReference type="Proteomes" id="UP000588068"/>
    </source>
</evidence>
<feature type="domain" description="Thioredoxin" evidence="7">
    <location>
        <begin position="5"/>
        <end position="179"/>
    </location>
</feature>
<dbReference type="PRINTS" id="PR01011">
    <property type="entry name" value="GLUTPROXDASE"/>
</dbReference>
<keyword evidence="9" id="KW-1185">Reference proteome</keyword>
<comment type="caution">
    <text evidence="8">The sequence shown here is derived from an EMBL/GenBank/DDBJ whole genome shotgun (WGS) entry which is preliminary data.</text>
</comment>
<dbReference type="InterPro" id="IPR036249">
    <property type="entry name" value="Thioredoxin-like_sf"/>
</dbReference>
<dbReference type="PIRSF" id="PIRSF000303">
    <property type="entry name" value="Glutathion_perox"/>
    <property type="match status" value="1"/>
</dbReference>
<accession>A0A841HSM7</accession>
<keyword evidence="3 5" id="KW-0560">Oxidoreductase</keyword>
<dbReference type="Proteomes" id="UP000588068">
    <property type="component" value="Unassembled WGS sequence"/>
</dbReference>
<dbReference type="InterPro" id="IPR029759">
    <property type="entry name" value="GPX_AS"/>
</dbReference>
<evidence type="ECO:0000256" key="6">
    <source>
        <dbReference type="SAM" id="SignalP"/>
    </source>
</evidence>
<sequence>MRLTALVLFSLFAASAHAIDCASSDINQSQRRLLGPAENICQTYGGKVLLVTNVASHCGFTKQYDGLEKLYKTYEAKGLVVLGFPSGDFAGQEFEDEAEIAKFCKQNFGVTFPMFSKSSVKGDAANPLFKGLSAKTGKEPAWNFTKYLVGRDGKVIAHFGTKVEPDSPEITKAIEAALAKG</sequence>